<dbReference type="EMBL" id="JAQOUE010000001">
    <property type="protein sequence ID" value="MDT7041184.1"/>
    <property type="molecule type" value="Genomic_DNA"/>
</dbReference>
<feature type="chain" id="PRO_5045371713" evidence="1">
    <location>
        <begin position="35"/>
        <end position="428"/>
    </location>
</feature>
<comment type="caution">
    <text evidence="2">The sequence shown here is derived from an EMBL/GenBank/DDBJ whole genome shotgun (WGS) entry which is preliminary data.</text>
</comment>
<gene>
    <name evidence="2" type="ORF">PPG34_02400</name>
</gene>
<accession>A0ABU3K487</accession>
<dbReference type="Proteomes" id="UP001250932">
    <property type="component" value="Unassembled WGS sequence"/>
</dbReference>
<organism evidence="2 3">
    <name type="scientific">Candidatus Nitronereus thalassa</name>
    <dbReference type="NCBI Taxonomy" id="3020898"/>
    <lineage>
        <taxon>Bacteria</taxon>
        <taxon>Pseudomonadati</taxon>
        <taxon>Nitrospirota</taxon>
        <taxon>Nitrospiria</taxon>
        <taxon>Nitrospirales</taxon>
        <taxon>Nitrospiraceae</taxon>
        <taxon>Candidatus Nitronereus</taxon>
    </lineage>
</organism>
<protein>
    <submittedName>
        <fullName evidence="2">Outer membrane beta-barrel protein</fullName>
    </submittedName>
</protein>
<feature type="signal peptide" evidence="1">
    <location>
        <begin position="1"/>
        <end position="34"/>
    </location>
</feature>
<dbReference type="Pfam" id="PF07642">
    <property type="entry name" value="BBP2"/>
    <property type="match status" value="1"/>
</dbReference>
<dbReference type="SUPFAM" id="SSF56935">
    <property type="entry name" value="Porins"/>
    <property type="match status" value="1"/>
</dbReference>
<reference evidence="2 3" key="1">
    <citation type="journal article" date="2023" name="ISME J.">
        <title>Cultivation and genomic characterization of novel and ubiquitous marine nitrite-oxidizing bacteria from the Nitrospirales.</title>
        <authorList>
            <person name="Mueller A.J."/>
            <person name="Daebeler A."/>
            <person name="Herbold C.W."/>
            <person name="Kirkegaard R.H."/>
            <person name="Daims H."/>
        </authorList>
    </citation>
    <scope>NUCLEOTIDE SEQUENCE [LARGE SCALE GENOMIC DNA]</scope>
    <source>
        <strain evidence="2 3">EB</strain>
    </source>
</reference>
<dbReference type="RefSeq" id="WP_313831541.1">
    <property type="nucleotide sequence ID" value="NZ_JAQOUE010000001.1"/>
</dbReference>
<evidence type="ECO:0000313" key="3">
    <source>
        <dbReference type="Proteomes" id="UP001250932"/>
    </source>
</evidence>
<dbReference type="InterPro" id="IPR011486">
    <property type="entry name" value="BBP2"/>
</dbReference>
<keyword evidence="3" id="KW-1185">Reference proteome</keyword>
<sequence length="428" mass="46507">MKNLKVFCSRMIMTLNLILCCALFLPGGISKVLAQGDPSDVLKQLEKVQREDVEKHSLANKLDISFYGFVDVSYTHNFNNPGNQVNQLRAFDTDAQSFRVNLAQLVLEREGKHDGSMTDRAGFHVKLNFGEDSQFTGGDDFGDEFDFQEVYVQYIAPLGKGVDLKFGRQNTLIGYEVIESPLNPNFSRSFMFSFGEPFTTTGIRASYAFNEYVAFAIGGIDSFTQGPGDFNRGKSVETALFINPNDKVGLTGFLFWGPELPGVAPATVGPKGDLILAGGIATFQATDQTSFALEGYYANQEAVGPGGGTARWNGVAAYALHEFTDQWGVHIRGEIFEDAGGSRTCLVTAPTGPGASAVGKSNTCVAVAGAGVAQTLWESTVTLQFKPVPPLITRLEFRYDKSDKNTFQSGASAVNHQETLAFETIFLF</sequence>
<evidence type="ECO:0000313" key="2">
    <source>
        <dbReference type="EMBL" id="MDT7041184.1"/>
    </source>
</evidence>
<evidence type="ECO:0000256" key="1">
    <source>
        <dbReference type="SAM" id="SignalP"/>
    </source>
</evidence>
<name>A0ABU3K487_9BACT</name>
<proteinExistence type="predicted"/>
<keyword evidence="1" id="KW-0732">Signal</keyword>